<evidence type="ECO:0000313" key="1">
    <source>
        <dbReference type="EMBL" id="KAJ0174035.1"/>
    </source>
</evidence>
<name>A0ACC1CRJ8_9NEOP</name>
<evidence type="ECO:0000313" key="2">
    <source>
        <dbReference type="Proteomes" id="UP000824533"/>
    </source>
</evidence>
<keyword evidence="2" id="KW-1185">Reference proteome</keyword>
<reference evidence="1 2" key="1">
    <citation type="journal article" date="2021" name="Front. Genet.">
        <title>Chromosome-Level Genome Assembly Reveals Significant Gene Expansion in the Toll and IMD Signaling Pathways of Dendrolimus kikuchii.</title>
        <authorList>
            <person name="Zhou J."/>
            <person name="Wu P."/>
            <person name="Xiong Z."/>
            <person name="Liu N."/>
            <person name="Zhao N."/>
            <person name="Ji M."/>
            <person name="Qiu Y."/>
            <person name="Yang B."/>
        </authorList>
    </citation>
    <scope>NUCLEOTIDE SEQUENCE [LARGE SCALE GENOMIC DNA]</scope>
    <source>
        <strain evidence="1">Ann1</strain>
    </source>
</reference>
<gene>
    <name evidence="1" type="ORF">K1T71_010181</name>
</gene>
<dbReference type="Proteomes" id="UP000824533">
    <property type="component" value="Linkage Group LG18"/>
</dbReference>
<organism evidence="1 2">
    <name type="scientific">Dendrolimus kikuchii</name>
    <dbReference type="NCBI Taxonomy" id="765133"/>
    <lineage>
        <taxon>Eukaryota</taxon>
        <taxon>Metazoa</taxon>
        <taxon>Ecdysozoa</taxon>
        <taxon>Arthropoda</taxon>
        <taxon>Hexapoda</taxon>
        <taxon>Insecta</taxon>
        <taxon>Pterygota</taxon>
        <taxon>Neoptera</taxon>
        <taxon>Endopterygota</taxon>
        <taxon>Lepidoptera</taxon>
        <taxon>Glossata</taxon>
        <taxon>Ditrysia</taxon>
        <taxon>Bombycoidea</taxon>
        <taxon>Lasiocampidae</taxon>
        <taxon>Dendrolimus</taxon>
    </lineage>
</organism>
<proteinExistence type="predicted"/>
<sequence length="108" mass="12361">MAFRIYSAYPTNRHKIKTSVFLSCVRSRQHSVLFRRVQHCVFNISVLEHTNDNALPYLHFVDSLQRSYQRVMYASQSFSAVRVLSSYGTITLVNFPNIASTGSLINVS</sequence>
<accession>A0ACC1CRJ8</accession>
<comment type="caution">
    <text evidence="1">The sequence shown here is derived from an EMBL/GenBank/DDBJ whole genome shotgun (WGS) entry which is preliminary data.</text>
</comment>
<dbReference type="EMBL" id="CM034404">
    <property type="protein sequence ID" value="KAJ0174035.1"/>
    <property type="molecule type" value="Genomic_DNA"/>
</dbReference>
<protein>
    <submittedName>
        <fullName evidence="1">Uncharacterized protein</fullName>
    </submittedName>
</protein>